<dbReference type="AlphaFoldDB" id="A0A2T9YF65"/>
<evidence type="ECO:0000313" key="1">
    <source>
        <dbReference type="EMBL" id="PVU90987.1"/>
    </source>
</evidence>
<dbReference type="OrthoDB" id="5554389at2759"/>
<proteinExistence type="predicted"/>
<dbReference type="EMBL" id="MBFR01000227">
    <property type="protein sequence ID" value="PVU90987.1"/>
    <property type="molecule type" value="Genomic_DNA"/>
</dbReference>
<gene>
    <name evidence="1" type="ORF">BB561_004612</name>
</gene>
<protein>
    <submittedName>
        <fullName evidence="1">Uncharacterized protein</fullName>
    </submittedName>
</protein>
<accession>A0A2T9YF65</accession>
<keyword evidence="2" id="KW-1185">Reference proteome</keyword>
<comment type="caution">
    <text evidence="1">The sequence shown here is derived from an EMBL/GenBank/DDBJ whole genome shotgun (WGS) entry which is preliminary data.</text>
</comment>
<dbReference type="Proteomes" id="UP000245383">
    <property type="component" value="Unassembled WGS sequence"/>
</dbReference>
<evidence type="ECO:0000313" key="2">
    <source>
        <dbReference type="Proteomes" id="UP000245383"/>
    </source>
</evidence>
<organism evidence="1 2">
    <name type="scientific">Smittium simulii</name>
    <dbReference type="NCBI Taxonomy" id="133385"/>
    <lineage>
        <taxon>Eukaryota</taxon>
        <taxon>Fungi</taxon>
        <taxon>Fungi incertae sedis</taxon>
        <taxon>Zoopagomycota</taxon>
        <taxon>Kickxellomycotina</taxon>
        <taxon>Harpellomycetes</taxon>
        <taxon>Harpellales</taxon>
        <taxon>Legeriomycetaceae</taxon>
        <taxon>Smittium</taxon>
    </lineage>
</organism>
<reference evidence="1 2" key="1">
    <citation type="journal article" date="2018" name="MBio">
        <title>Comparative Genomics Reveals the Core Gene Toolbox for the Fungus-Insect Symbiosis.</title>
        <authorList>
            <person name="Wang Y."/>
            <person name="Stata M."/>
            <person name="Wang W."/>
            <person name="Stajich J.E."/>
            <person name="White M.M."/>
            <person name="Moncalvo J.M."/>
        </authorList>
    </citation>
    <scope>NUCLEOTIDE SEQUENCE [LARGE SCALE GENOMIC DNA]</scope>
    <source>
        <strain evidence="1 2">SWE-8-4</strain>
    </source>
</reference>
<name>A0A2T9YF65_9FUNG</name>
<sequence length="314" mass="35429">MFNYNSDEDIKIEPNSTIHAARALIVNNIKCSPTSLNQCPEGTQNITIPSFKKVNIINLLDVIKNLFTPHNNIVDVEFEISSFLEIDDEFMAMTYKGCSAACNYCKKSGYWRSEYPEITHKNSAKARKQNNIAKTAVKLSTSTELNIKDLFDDSEKMLAAAVHNSIIEQDKIAKTTYFNVSNVKDAKFFLNAAIVYDDRLVDLHQTVKLEEKTQIITIPSFKKVNIFNLLDVIKILFTPQNTIVEVIFEIPSFLELDNKLMAMTYKGSNAASKTAVKLPTSTELNIKKLFDDSKTKLADAVHNNSAEIKKIVEK</sequence>